<keyword evidence="4" id="KW-0804">Transcription</keyword>
<dbReference type="InterPro" id="IPR019761">
    <property type="entry name" value="DNA-dir_RNA_pol-M_15_CS"/>
</dbReference>
<reference evidence="6 7" key="1">
    <citation type="submission" date="2024-09" db="EMBL/GenBank/DDBJ databases">
        <title>Chromosome-scale assembly of Riccia fluitans.</title>
        <authorList>
            <person name="Paukszto L."/>
            <person name="Sawicki J."/>
            <person name="Karawczyk K."/>
            <person name="Piernik-Szablinska J."/>
            <person name="Szczecinska M."/>
            <person name="Mazdziarz M."/>
        </authorList>
    </citation>
    <scope>NUCLEOTIDE SEQUENCE [LARGE SCALE GENOMIC DNA]</scope>
    <source>
        <strain evidence="6">Rf_01</strain>
        <tissue evidence="6">Aerial parts of the thallus</tissue>
    </source>
</reference>
<keyword evidence="2" id="KW-0479">Metal-binding</keyword>
<gene>
    <name evidence="6" type="ORF">R1flu_012148</name>
</gene>
<dbReference type="Pfam" id="PF02150">
    <property type="entry name" value="Zn_ribbon_RPB9"/>
    <property type="match status" value="1"/>
</dbReference>
<dbReference type="Proteomes" id="UP001605036">
    <property type="component" value="Unassembled WGS sequence"/>
</dbReference>
<evidence type="ECO:0000313" key="7">
    <source>
        <dbReference type="Proteomes" id="UP001605036"/>
    </source>
</evidence>
<comment type="similarity">
    <text evidence="1">Belongs to the archaeal RpoM/eukaryotic RPA12/RPB9/RPC11 RNA polymerase family.</text>
</comment>
<evidence type="ECO:0000256" key="1">
    <source>
        <dbReference type="ARBA" id="ARBA00008925"/>
    </source>
</evidence>
<dbReference type="PROSITE" id="PS01030">
    <property type="entry name" value="RNA_POL_M_15KD"/>
    <property type="match status" value="1"/>
</dbReference>
<evidence type="ECO:0000256" key="3">
    <source>
        <dbReference type="ARBA" id="ARBA00022833"/>
    </source>
</evidence>
<dbReference type="InterPro" id="IPR001529">
    <property type="entry name" value="Zn_ribbon_RPB9"/>
</dbReference>
<dbReference type="AlphaFoldDB" id="A0ABD1Z9U3"/>
<evidence type="ECO:0000256" key="4">
    <source>
        <dbReference type="ARBA" id="ARBA00023163"/>
    </source>
</evidence>
<evidence type="ECO:0000313" key="6">
    <source>
        <dbReference type="EMBL" id="KAL2644561.1"/>
    </source>
</evidence>
<comment type="caution">
    <text evidence="6">The sequence shown here is derived from an EMBL/GenBank/DDBJ whole genome shotgun (WGS) entry which is preliminary data.</text>
</comment>
<dbReference type="PANTHER" id="PTHR11239:SF12">
    <property type="entry name" value="DNA-DIRECTED RNA POLYMERASE III SUBUNIT RPC10"/>
    <property type="match status" value="1"/>
</dbReference>
<dbReference type="EMBL" id="JBHFFA010000002">
    <property type="protein sequence ID" value="KAL2644561.1"/>
    <property type="molecule type" value="Genomic_DNA"/>
</dbReference>
<proteinExistence type="inferred from homology"/>
<sequence>MSNTINFCPECGNFLYPKVINGYLRNNCPNCGYHEETKSTVVYSKNLKAPLTSLDGANNVDELPFTKSVKCPKCGGDQIKFFQVVDPNIMNSKGKSVMDEAAAAAAMAMAKGKSVMMEEDPAFIPLFNTEARCITPPSTLGFICCKYACYHRWEDLARV</sequence>
<keyword evidence="3" id="KW-0862">Zinc</keyword>
<dbReference type="PANTHER" id="PTHR11239">
    <property type="entry name" value="DNA-DIRECTED RNA POLYMERASE"/>
    <property type="match status" value="1"/>
</dbReference>
<feature type="domain" description="DNA-directed RNA polymerase II subunit RPB9-like zinc ribbon" evidence="5">
    <location>
        <begin position="6"/>
        <end position="57"/>
    </location>
</feature>
<keyword evidence="7" id="KW-1185">Reference proteome</keyword>
<evidence type="ECO:0000259" key="5">
    <source>
        <dbReference type="SMART" id="SM00661"/>
    </source>
</evidence>
<name>A0ABD1Z9U3_9MARC</name>
<protein>
    <recommendedName>
        <fullName evidence="5">DNA-directed RNA polymerase II subunit RPB9-like zinc ribbon domain-containing protein</fullName>
    </recommendedName>
</protein>
<dbReference type="SUPFAM" id="SSF57783">
    <property type="entry name" value="Zinc beta-ribbon"/>
    <property type="match status" value="1"/>
</dbReference>
<accession>A0ABD1Z9U3</accession>
<dbReference type="InterPro" id="IPR012164">
    <property type="entry name" value="Rpa12/Rpb9/Rpc10/TFS"/>
</dbReference>
<dbReference type="SMART" id="SM00661">
    <property type="entry name" value="RPOL9"/>
    <property type="match status" value="1"/>
</dbReference>
<dbReference type="Gene3D" id="2.20.25.10">
    <property type="match status" value="1"/>
</dbReference>
<dbReference type="GO" id="GO:0046872">
    <property type="term" value="F:metal ion binding"/>
    <property type="evidence" value="ECO:0007669"/>
    <property type="project" value="UniProtKB-KW"/>
</dbReference>
<organism evidence="6 7">
    <name type="scientific">Riccia fluitans</name>
    <dbReference type="NCBI Taxonomy" id="41844"/>
    <lineage>
        <taxon>Eukaryota</taxon>
        <taxon>Viridiplantae</taxon>
        <taxon>Streptophyta</taxon>
        <taxon>Embryophyta</taxon>
        <taxon>Marchantiophyta</taxon>
        <taxon>Marchantiopsida</taxon>
        <taxon>Marchantiidae</taxon>
        <taxon>Marchantiales</taxon>
        <taxon>Ricciaceae</taxon>
        <taxon>Riccia</taxon>
    </lineage>
</organism>
<evidence type="ECO:0000256" key="2">
    <source>
        <dbReference type="ARBA" id="ARBA00022723"/>
    </source>
</evidence>